<dbReference type="SMART" id="SM00641">
    <property type="entry name" value="Glyco_25"/>
    <property type="match status" value="1"/>
</dbReference>
<proteinExistence type="inferred from homology"/>
<dbReference type="GO" id="GO:0003796">
    <property type="term" value="F:lysozyme activity"/>
    <property type="evidence" value="ECO:0007669"/>
    <property type="project" value="UniProtKB-EC"/>
</dbReference>
<dbReference type="GO" id="GO:0016998">
    <property type="term" value="P:cell wall macromolecule catabolic process"/>
    <property type="evidence" value="ECO:0007669"/>
    <property type="project" value="InterPro"/>
</dbReference>
<evidence type="ECO:0000256" key="5">
    <source>
        <dbReference type="ARBA" id="ARBA00023295"/>
    </source>
</evidence>
<dbReference type="InterPro" id="IPR017853">
    <property type="entry name" value="GH"/>
</dbReference>
<dbReference type="RefSeq" id="YP_009287697.1">
    <property type="nucleotide sequence ID" value="NC_031076.1"/>
</dbReference>
<dbReference type="GO" id="GO:0016052">
    <property type="term" value="P:carbohydrate catabolic process"/>
    <property type="evidence" value="ECO:0007669"/>
    <property type="project" value="TreeGrafter"/>
</dbReference>
<evidence type="ECO:0000256" key="3">
    <source>
        <dbReference type="ARBA" id="ARBA00012732"/>
    </source>
</evidence>
<evidence type="ECO:0000313" key="6">
    <source>
        <dbReference type="EMBL" id="ANH49886.1"/>
    </source>
</evidence>
<dbReference type="PROSITE" id="PS51904">
    <property type="entry name" value="GLYCOSYL_HYDROL_F25_2"/>
    <property type="match status" value="1"/>
</dbReference>
<dbReference type="PANTHER" id="PTHR34135">
    <property type="entry name" value="LYSOZYME"/>
    <property type="match status" value="1"/>
</dbReference>
<dbReference type="KEGG" id="vg:29066268"/>
<dbReference type="CDD" id="cd00599">
    <property type="entry name" value="GH25_muramidase"/>
    <property type="match status" value="1"/>
</dbReference>
<dbReference type="InterPro" id="IPR018077">
    <property type="entry name" value="Glyco_hydro_fam25_subgr"/>
</dbReference>
<dbReference type="EC" id="3.2.1.17" evidence="3"/>
<dbReference type="GeneID" id="29066268"/>
<dbReference type="Proteomes" id="UP000204227">
    <property type="component" value="Segment"/>
</dbReference>
<dbReference type="EMBL" id="KU984979">
    <property type="protein sequence ID" value="ANH49886.1"/>
    <property type="molecule type" value="Genomic_DNA"/>
</dbReference>
<keyword evidence="7" id="KW-1185">Reference proteome</keyword>
<evidence type="ECO:0000256" key="2">
    <source>
        <dbReference type="ARBA" id="ARBA00010646"/>
    </source>
</evidence>
<dbReference type="GO" id="GO:0009253">
    <property type="term" value="P:peptidoglycan catabolic process"/>
    <property type="evidence" value="ECO:0007669"/>
    <property type="project" value="InterPro"/>
</dbReference>
<sequence>MDRGIDVSAYQAPDGGLLEGMSFCIIKATEGTGYTNPNRAQWYKVATDRGVTTGAYHFMRGGDPVQQADYFLDNLPGDVGWLALDVEADDDGLEWSGRVGFILAWTDRVKTASAKPTLVYCSRSWANALWEAATSDQRTRLTALPLWLADYTGTPGTYSGPVPDGWPVTMHQFTSTPIDTNALFADILQGGDTMTPELAARLDQIVAWQDANFKALAAQADANRDTLAQWTVDRLKETAASIPNVDTDKIAAQLAGAKLVVQLPANAQLQPAPAGGQA</sequence>
<evidence type="ECO:0000313" key="7">
    <source>
        <dbReference type="Proteomes" id="UP000204227"/>
    </source>
</evidence>
<dbReference type="Pfam" id="PF01183">
    <property type="entry name" value="Glyco_hydro_25"/>
    <property type="match status" value="1"/>
</dbReference>
<dbReference type="PANTHER" id="PTHR34135:SF2">
    <property type="entry name" value="LYSOZYME"/>
    <property type="match status" value="1"/>
</dbReference>
<name>A0A173G9C4_9CAUD</name>
<protein>
    <recommendedName>
        <fullName evidence="3">lysozyme</fullName>
        <ecNumber evidence="3">3.2.1.17</ecNumber>
    </recommendedName>
</protein>
<evidence type="ECO:0000256" key="4">
    <source>
        <dbReference type="ARBA" id="ARBA00022801"/>
    </source>
</evidence>
<comment type="similarity">
    <text evidence="2">Belongs to the glycosyl hydrolase 25 family.</text>
</comment>
<keyword evidence="5" id="KW-0326">Glycosidase</keyword>
<dbReference type="Gene3D" id="3.20.20.80">
    <property type="entry name" value="Glycosidases"/>
    <property type="match status" value="1"/>
</dbReference>
<organism evidence="6 7">
    <name type="scientific">Propionibacterium phage PFR1</name>
    <dbReference type="NCBI Taxonomy" id="1838137"/>
    <lineage>
        <taxon>Viruses</taxon>
        <taxon>Duplodnaviria</taxon>
        <taxon>Heunggongvirae</taxon>
        <taxon>Uroviricota</taxon>
        <taxon>Caudoviricetes</taxon>
        <taxon>Pulverervirus</taxon>
        <taxon>Pulverervirus PFR1</taxon>
    </lineage>
</organism>
<evidence type="ECO:0000256" key="1">
    <source>
        <dbReference type="ARBA" id="ARBA00000632"/>
    </source>
</evidence>
<gene>
    <name evidence="6" type="ORF">PFR1_21</name>
</gene>
<dbReference type="SUPFAM" id="SSF51445">
    <property type="entry name" value="(Trans)glycosidases"/>
    <property type="match status" value="1"/>
</dbReference>
<comment type="catalytic activity">
    <reaction evidence="1">
        <text>Hydrolysis of (1-&gt;4)-beta-linkages between N-acetylmuramic acid and N-acetyl-D-glucosamine residues in a peptidoglycan and between N-acetyl-D-glucosamine residues in chitodextrins.</text>
        <dbReference type="EC" id="3.2.1.17"/>
    </reaction>
</comment>
<keyword evidence="4" id="KW-0378">Hydrolase</keyword>
<dbReference type="InterPro" id="IPR002053">
    <property type="entry name" value="Glyco_hydro_25"/>
</dbReference>
<reference evidence="6 7" key="1">
    <citation type="submission" date="2016-05" db="EMBL/GenBank/DDBJ databases">
        <title>Dynamic interactions between prophages, induce lysis in Propionibacterium acnes.</title>
        <authorList>
            <person name="Brown T.L."/>
            <person name="Tucci J."/>
            <person name="Dyson Z.A."/>
            <person name="Petrovski S."/>
        </authorList>
    </citation>
    <scope>NUCLEOTIDE SEQUENCE [LARGE SCALE GENOMIC DNA]</scope>
</reference>
<accession>A0A173G9C4</accession>